<dbReference type="EMBL" id="JMPJ01000065">
    <property type="protein sequence ID" value="KFC79350.1"/>
    <property type="molecule type" value="Genomic_DNA"/>
</dbReference>
<dbReference type="AlphaFoldDB" id="A0A085G6K5"/>
<proteinExistence type="predicted"/>
<dbReference type="STRING" id="910964.GEAM_3158"/>
<feature type="signal peptide" evidence="1">
    <location>
        <begin position="1"/>
        <end position="25"/>
    </location>
</feature>
<protein>
    <submittedName>
        <fullName evidence="2">Putative outer membrane lipoprotein</fullName>
    </submittedName>
</protein>
<comment type="caution">
    <text evidence="2">The sequence shown here is derived from an EMBL/GenBank/DDBJ whole genome shotgun (WGS) entry which is preliminary data.</text>
</comment>
<keyword evidence="1" id="KW-0732">Signal</keyword>
<organism evidence="2 3">
    <name type="scientific">Ewingella americana (strain ATCC 33852 / DSM 4580 / CCUG 14506 / JCM 5911 / LMG 7869 / NCTC 12157 / CDC 1468-78)</name>
    <dbReference type="NCBI Taxonomy" id="910964"/>
    <lineage>
        <taxon>Bacteria</taxon>
        <taxon>Pseudomonadati</taxon>
        <taxon>Pseudomonadota</taxon>
        <taxon>Gammaproteobacteria</taxon>
        <taxon>Enterobacterales</taxon>
        <taxon>Yersiniaceae</taxon>
        <taxon>Ewingella</taxon>
    </lineage>
</organism>
<dbReference type="GeneID" id="78381511"/>
<sequence>MPLQRSLVASTLLSILFLSGCQSDANNYQADVFTTSQLNTRQEAKTINIISVLPAKVVVDNTDNRNTAVTVGLIIGAVAGGVVGAALGSTSDGAIAGGVLVGGAVGALTGTSVNDKKYVEGVSLTYKDDTRIYTSVQMGYACQFSPGLAMVISTKSNETRIQPNNVCANSMNKE</sequence>
<gene>
    <name evidence="2" type="ORF">GEAM_3158</name>
</gene>
<dbReference type="PROSITE" id="PS51257">
    <property type="entry name" value="PROKAR_LIPOPROTEIN"/>
    <property type="match status" value="1"/>
</dbReference>
<dbReference type="OrthoDB" id="7272387at2"/>
<evidence type="ECO:0000313" key="3">
    <source>
        <dbReference type="Proteomes" id="UP000028640"/>
    </source>
</evidence>
<name>A0A085G6K5_EWIA3</name>
<accession>A0A085G6K5</accession>
<dbReference type="Proteomes" id="UP000028640">
    <property type="component" value="Unassembled WGS sequence"/>
</dbReference>
<keyword evidence="3" id="KW-1185">Reference proteome</keyword>
<feature type="chain" id="PRO_5001790987" evidence="1">
    <location>
        <begin position="26"/>
        <end position="174"/>
    </location>
</feature>
<evidence type="ECO:0000313" key="2">
    <source>
        <dbReference type="EMBL" id="KFC79350.1"/>
    </source>
</evidence>
<keyword evidence="2" id="KW-0449">Lipoprotein</keyword>
<dbReference type="RefSeq" id="WP_034793246.1">
    <property type="nucleotide sequence ID" value="NZ_JMPJ01000065.1"/>
</dbReference>
<reference evidence="2 3" key="1">
    <citation type="submission" date="2014-05" db="EMBL/GenBank/DDBJ databases">
        <title>ATOL: Assembling a taxonomically balanced genome-scale reconstruction of the evolutionary history of the Enterobacteriaceae.</title>
        <authorList>
            <person name="Plunkett G.III."/>
            <person name="Neeno-Eckwall E.C."/>
            <person name="Glasner J.D."/>
            <person name="Perna N.T."/>
        </authorList>
    </citation>
    <scope>NUCLEOTIDE SEQUENCE [LARGE SCALE GENOMIC DNA]</scope>
    <source>
        <strain evidence="2 3">ATCC 33852</strain>
    </source>
</reference>
<dbReference type="eggNOG" id="COG3133">
    <property type="taxonomic scope" value="Bacteria"/>
</dbReference>
<evidence type="ECO:0000256" key="1">
    <source>
        <dbReference type="SAM" id="SignalP"/>
    </source>
</evidence>